<dbReference type="EMBL" id="BMAW01100132">
    <property type="protein sequence ID" value="GFS93463.1"/>
    <property type="molecule type" value="Genomic_DNA"/>
</dbReference>
<dbReference type="OrthoDB" id="7451474at2759"/>
<dbReference type="AlphaFoldDB" id="A0A8X6TBU4"/>
<dbReference type="Proteomes" id="UP000887013">
    <property type="component" value="Unassembled WGS sequence"/>
</dbReference>
<accession>A0A8X6TBU4</accession>
<name>A0A8X6TBU4_NEPPI</name>
<sequence>MEVGVPQDRCVRARNEILVSRIFRSRFLYAEILLHVGIKHVRAYRVTSCLIDDHTKHSATNFRDTLIPGYESEGKLLKISRLKNFGTNGRT</sequence>
<comment type="caution">
    <text evidence="1">The sequence shown here is derived from an EMBL/GenBank/DDBJ whole genome shotgun (WGS) entry which is preliminary data.</text>
</comment>
<gene>
    <name evidence="1" type="ORF">NPIL_387151</name>
</gene>
<keyword evidence="2" id="KW-1185">Reference proteome</keyword>
<proteinExistence type="predicted"/>
<protein>
    <submittedName>
        <fullName evidence="1">Uncharacterized protein</fullName>
    </submittedName>
</protein>
<organism evidence="1 2">
    <name type="scientific">Nephila pilipes</name>
    <name type="common">Giant wood spider</name>
    <name type="synonym">Nephila maculata</name>
    <dbReference type="NCBI Taxonomy" id="299642"/>
    <lineage>
        <taxon>Eukaryota</taxon>
        <taxon>Metazoa</taxon>
        <taxon>Ecdysozoa</taxon>
        <taxon>Arthropoda</taxon>
        <taxon>Chelicerata</taxon>
        <taxon>Arachnida</taxon>
        <taxon>Araneae</taxon>
        <taxon>Araneomorphae</taxon>
        <taxon>Entelegynae</taxon>
        <taxon>Araneoidea</taxon>
        <taxon>Nephilidae</taxon>
        <taxon>Nephila</taxon>
    </lineage>
</organism>
<reference evidence="1" key="1">
    <citation type="submission" date="2020-08" db="EMBL/GenBank/DDBJ databases">
        <title>Multicomponent nature underlies the extraordinary mechanical properties of spider dragline silk.</title>
        <authorList>
            <person name="Kono N."/>
            <person name="Nakamura H."/>
            <person name="Mori M."/>
            <person name="Yoshida Y."/>
            <person name="Ohtoshi R."/>
            <person name="Malay A.D."/>
            <person name="Moran D.A.P."/>
            <person name="Tomita M."/>
            <person name="Numata K."/>
            <person name="Arakawa K."/>
        </authorList>
    </citation>
    <scope>NUCLEOTIDE SEQUENCE</scope>
</reference>
<evidence type="ECO:0000313" key="1">
    <source>
        <dbReference type="EMBL" id="GFS93463.1"/>
    </source>
</evidence>
<evidence type="ECO:0000313" key="2">
    <source>
        <dbReference type="Proteomes" id="UP000887013"/>
    </source>
</evidence>